<comment type="caution">
    <text evidence="5">The sequence shown here is derived from an EMBL/GenBank/DDBJ whole genome shotgun (WGS) entry which is preliminary data.</text>
</comment>
<keyword evidence="1" id="KW-0813">Transport</keyword>
<accession>A0ABW8PXM1</accession>
<dbReference type="InterPro" id="IPR017871">
    <property type="entry name" value="ABC_transporter-like_CS"/>
</dbReference>
<dbReference type="EMBL" id="JBANFI010000004">
    <property type="protein sequence ID" value="MFK7161050.1"/>
    <property type="molecule type" value="Genomic_DNA"/>
</dbReference>
<dbReference type="PROSITE" id="PS50893">
    <property type="entry name" value="ABC_TRANSPORTER_2"/>
    <property type="match status" value="1"/>
</dbReference>
<evidence type="ECO:0000256" key="1">
    <source>
        <dbReference type="ARBA" id="ARBA00022448"/>
    </source>
</evidence>
<evidence type="ECO:0000256" key="3">
    <source>
        <dbReference type="ARBA" id="ARBA00022840"/>
    </source>
</evidence>
<dbReference type="InterPro" id="IPR027417">
    <property type="entry name" value="P-loop_NTPase"/>
</dbReference>
<dbReference type="PANTHER" id="PTHR42781:SF4">
    <property type="entry name" value="SPERMIDINE_PUTRESCINE IMPORT ATP-BINDING PROTEIN POTA"/>
    <property type="match status" value="1"/>
</dbReference>
<sequence length="242" mass="27076">MSEFCVEFRQVSQFFGRQCVFKQLDLQLPQQQVTALVGPSGCGKSTLLQMINGLIWPQAGEVRVLGVPLDWQRLSEQRRTMGYAVQHIGLFPHWTVRHNICVMAILEGWSSERQAARLDKLLDFMQLDAALLERYPHQISGGQAQRVGLCRAMFLDPPLLLLDEAFSAVDPITKVDVHARFQAIQAEEPRSVVLVTHDMQEALKLADWLVALAPGAVLQQGTPAQIQAQPAHPQVARLLEAR</sequence>
<gene>
    <name evidence="5" type="ORF">V6U78_08380</name>
</gene>
<dbReference type="PROSITE" id="PS00211">
    <property type="entry name" value="ABC_TRANSPORTER_1"/>
    <property type="match status" value="1"/>
</dbReference>
<dbReference type="Proteomes" id="UP001621714">
    <property type="component" value="Unassembled WGS sequence"/>
</dbReference>
<dbReference type="InterPro" id="IPR050093">
    <property type="entry name" value="ABC_SmlMolc_Importer"/>
</dbReference>
<organism evidence="5 6">
    <name type="scientific">Marinospirillum alkalitolerans</name>
    <dbReference type="NCBI Taxonomy" id="3123374"/>
    <lineage>
        <taxon>Bacteria</taxon>
        <taxon>Pseudomonadati</taxon>
        <taxon>Pseudomonadota</taxon>
        <taxon>Gammaproteobacteria</taxon>
        <taxon>Oceanospirillales</taxon>
        <taxon>Oceanospirillaceae</taxon>
        <taxon>Marinospirillum</taxon>
    </lineage>
</organism>
<feature type="domain" description="ABC transporter" evidence="4">
    <location>
        <begin position="6"/>
        <end position="239"/>
    </location>
</feature>
<dbReference type="Gene3D" id="3.40.50.300">
    <property type="entry name" value="P-loop containing nucleotide triphosphate hydrolases"/>
    <property type="match status" value="1"/>
</dbReference>
<dbReference type="RefSeq" id="WP_405339353.1">
    <property type="nucleotide sequence ID" value="NZ_JBANFI010000004.1"/>
</dbReference>
<dbReference type="InterPro" id="IPR003593">
    <property type="entry name" value="AAA+_ATPase"/>
</dbReference>
<evidence type="ECO:0000313" key="5">
    <source>
        <dbReference type="EMBL" id="MFK7161050.1"/>
    </source>
</evidence>
<dbReference type="SUPFAM" id="SSF52540">
    <property type="entry name" value="P-loop containing nucleoside triphosphate hydrolases"/>
    <property type="match status" value="1"/>
</dbReference>
<evidence type="ECO:0000259" key="4">
    <source>
        <dbReference type="PROSITE" id="PS50893"/>
    </source>
</evidence>
<keyword evidence="3 5" id="KW-0067">ATP-binding</keyword>
<proteinExistence type="predicted"/>
<keyword evidence="6" id="KW-1185">Reference proteome</keyword>
<evidence type="ECO:0000313" key="6">
    <source>
        <dbReference type="Proteomes" id="UP001621714"/>
    </source>
</evidence>
<dbReference type="SMART" id="SM00382">
    <property type="entry name" value="AAA"/>
    <property type="match status" value="1"/>
</dbReference>
<dbReference type="Pfam" id="PF00005">
    <property type="entry name" value="ABC_tran"/>
    <property type="match status" value="1"/>
</dbReference>
<name>A0ABW8PXM1_9GAMM</name>
<reference evidence="5 6" key="1">
    <citation type="submission" date="2024-02" db="EMBL/GenBank/DDBJ databases">
        <title>Marinospirillum sp. MEB 164 isolated from Lonar lake sediment.</title>
        <authorList>
            <person name="Joshi A."/>
            <person name="Thite S."/>
        </authorList>
    </citation>
    <scope>NUCLEOTIDE SEQUENCE [LARGE SCALE GENOMIC DNA]</scope>
    <source>
        <strain evidence="5 6">MEB164</strain>
    </source>
</reference>
<dbReference type="PANTHER" id="PTHR42781">
    <property type="entry name" value="SPERMIDINE/PUTRESCINE IMPORT ATP-BINDING PROTEIN POTA"/>
    <property type="match status" value="1"/>
</dbReference>
<protein>
    <submittedName>
        <fullName evidence="5">ATP-binding cassette domain-containing protein</fullName>
    </submittedName>
</protein>
<evidence type="ECO:0000256" key="2">
    <source>
        <dbReference type="ARBA" id="ARBA00022741"/>
    </source>
</evidence>
<keyword evidence="2" id="KW-0547">Nucleotide-binding</keyword>
<dbReference type="InterPro" id="IPR003439">
    <property type="entry name" value="ABC_transporter-like_ATP-bd"/>
</dbReference>
<dbReference type="GO" id="GO:0005524">
    <property type="term" value="F:ATP binding"/>
    <property type="evidence" value="ECO:0007669"/>
    <property type="project" value="UniProtKB-KW"/>
</dbReference>